<gene>
    <name evidence="2" type="ORF">HF872_12055</name>
</gene>
<comment type="caution">
    <text evidence="2">The sequence shown here is derived from an EMBL/GenBank/DDBJ whole genome shotgun (WGS) entry which is preliminary data.</text>
</comment>
<evidence type="ECO:0000313" key="2">
    <source>
        <dbReference type="EMBL" id="NME29338.1"/>
    </source>
</evidence>
<dbReference type="Pfam" id="PF14353">
    <property type="entry name" value="CpXC"/>
    <property type="match status" value="1"/>
</dbReference>
<name>A0A848BX06_9FIRM</name>
<dbReference type="RefSeq" id="WP_170088082.1">
    <property type="nucleotide sequence ID" value="NZ_JABAFG010000029.1"/>
</dbReference>
<reference evidence="2 3" key="1">
    <citation type="submission" date="2020-04" db="EMBL/GenBank/DDBJ databases">
        <authorList>
            <person name="Hitch T.C.A."/>
            <person name="Wylensek D."/>
            <person name="Clavel T."/>
        </authorList>
    </citation>
    <scope>NUCLEOTIDE SEQUENCE [LARGE SCALE GENOMIC DNA]</scope>
    <source>
        <strain evidence="2 3">Oil-RF-744-FAT-WT-6-1</strain>
    </source>
</reference>
<evidence type="ECO:0000313" key="3">
    <source>
        <dbReference type="Proteomes" id="UP000591071"/>
    </source>
</evidence>
<dbReference type="EMBL" id="JABAFG010000029">
    <property type="protein sequence ID" value="NME29338.1"/>
    <property type="molecule type" value="Genomic_DNA"/>
</dbReference>
<organism evidence="2 3">
    <name type="scientific">Megasphaera hexanoica</name>
    <dbReference type="NCBI Taxonomy" id="1675036"/>
    <lineage>
        <taxon>Bacteria</taxon>
        <taxon>Bacillati</taxon>
        <taxon>Bacillota</taxon>
        <taxon>Negativicutes</taxon>
        <taxon>Veillonellales</taxon>
        <taxon>Veillonellaceae</taxon>
        <taxon>Megasphaera</taxon>
    </lineage>
</organism>
<dbReference type="AlphaFoldDB" id="A0A848BX06"/>
<dbReference type="InterPro" id="IPR025682">
    <property type="entry name" value="CpXC_dom"/>
</dbReference>
<evidence type="ECO:0000259" key="1">
    <source>
        <dbReference type="Pfam" id="PF14353"/>
    </source>
</evidence>
<accession>A0A848BX06</accession>
<protein>
    <recommendedName>
        <fullName evidence="1">CpXC domain-containing protein</fullName>
    </recommendedName>
</protein>
<proteinExistence type="predicted"/>
<sequence length="224" mass="26077">METVKHADHYNRNLECPACGKKSRFKIWDRIQIDKNPGLRDKVRDLSLFRFQCPKCGHETYLDYDFLYIQSDLRLVIYYAPGGGDVTNMHQSLQKPEYEFMKAFRYRLIRQRAQLLEKLAIFDAGYDDRVIEIMKVMIQSFLAAQASPIHASLIEFTHSESGDAFHFADQSQQKSGMLPFNDSMHQTYQALERDLGEALPPDDMLEITPQWAVSFVKDHQDLFA</sequence>
<dbReference type="Proteomes" id="UP000591071">
    <property type="component" value="Unassembled WGS sequence"/>
</dbReference>
<feature type="domain" description="CpXC" evidence="1">
    <location>
        <begin position="14"/>
        <end position="135"/>
    </location>
</feature>